<feature type="transmembrane region" description="Helical" evidence="1">
    <location>
        <begin position="208"/>
        <end position="231"/>
    </location>
</feature>
<keyword evidence="1" id="KW-0472">Membrane</keyword>
<protein>
    <submittedName>
        <fullName evidence="2">Transmembrane domain-containing protein</fullName>
    </submittedName>
</protein>
<evidence type="ECO:0000256" key="1">
    <source>
        <dbReference type="SAM" id="Phobius"/>
    </source>
</evidence>
<organism evidence="2">
    <name type="scientific">Orpheovirus IHUMI-LCC2</name>
    <dbReference type="NCBI Taxonomy" id="2023057"/>
    <lineage>
        <taxon>Viruses</taxon>
        <taxon>Varidnaviria</taxon>
        <taxon>Bamfordvirae</taxon>
        <taxon>Nucleocytoviricota</taxon>
        <taxon>Megaviricetes</taxon>
        <taxon>Pimascovirales</taxon>
        <taxon>Ocovirineae</taxon>
        <taxon>Orpheoviridae</taxon>
        <taxon>Alphaorpheovirus</taxon>
        <taxon>Alphaorpheovirus massiliense</taxon>
    </lineage>
</organism>
<gene>
    <name evidence="2" type="ORF">ORPV_362</name>
</gene>
<evidence type="ECO:0000313" key="3">
    <source>
        <dbReference type="Proteomes" id="UP000236316"/>
    </source>
</evidence>
<accession>A0A2I2L3Z9</accession>
<evidence type="ECO:0000313" key="2">
    <source>
        <dbReference type="EMBL" id="SNW62266.1"/>
    </source>
</evidence>
<dbReference type="KEGG" id="vg:35382142"/>
<dbReference type="RefSeq" id="YP_009448568.1">
    <property type="nucleotide sequence ID" value="NC_036594.1"/>
</dbReference>
<dbReference type="GeneID" id="35382142"/>
<feature type="transmembrane region" description="Helical" evidence="1">
    <location>
        <begin position="7"/>
        <end position="40"/>
    </location>
</feature>
<feature type="transmembrane region" description="Helical" evidence="1">
    <location>
        <begin position="155"/>
        <end position="188"/>
    </location>
</feature>
<proteinExistence type="predicted"/>
<feature type="transmembrane region" description="Helical" evidence="1">
    <location>
        <begin position="124"/>
        <end position="143"/>
    </location>
</feature>
<feature type="transmembrane region" description="Helical" evidence="1">
    <location>
        <begin position="52"/>
        <end position="71"/>
    </location>
</feature>
<feature type="transmembrane region" description="Helical" evidence="1">
    <location>
        <begin position="92"/>
        <end position="118"/>
    </location>
</feature>
<reference evidence="2" key="1">
    <citation type="submission" date="2017-08" db="EMBL/GenBank/DDBJ databases">
        <authorList>
            <consortium name="Urmite Genomes"/>
        </authorList>
    </citation>
    <scope>NUCLEOTIDE SEQUENCE [LARGE SCALE GENOMIC DNA]</scope>
    <source>
        <strain evidence="2">IHUMI-LCC2</strain>
    </source>
</reference>
<keyword evidence="1" id="KW-1133">Transmembrane helix</keyword>
<keyword evidence="1 2" id="KW-0812">Transmembrane</keyword>
<dbReference type="EMBL" id="LT906555">
    <property type="protein sequence ID" value="SNW62266.1"/>
    <property type="molecule type" value="Genomic_DNA"/>
</dbReference>
<name>A0A2I2L3Z9_9VIRU</name>
<sequence length="259" mass="29696">MGKLNSLLFCIYTLFLVFIPLEYNYVSIGILALGGLLSIYKSYYIEKSLHNSVHHIIFHVGTYLMIIEGNASHNNIKLGLMLYSFMRISKRLMVLNVWIRIYIIVEYIGSIIMIYEVITHKGNFGVGFVIVSQIESFHSISLFEDIKYINKIIPIYRFSIIIYNIILLMVLLIILSDITYIGIIGIGYIINKWANDSSYLSPIDVILLYYIILNNYSIYCLIGVYMVLILVNRKIGHVHGGLLLVYCVYNIMGECNDGG</sequence>
<keyword evidence="3" id="KW-1185">Reference proteome</keyword>
<dbReference type="Proteomes" id="UP000236316">
    <property type="component" value="Segment"/>
</dbReference>